<evidence type="ECO:0000313" key="5">
    <source>
        <dbReference type="Proteomes" id="UP001157034"/>
    </source>
</evidence>
<evidence type="ECO:0000256" key="1">
    <source>
        <dbReference type="SAM" id="MobiDB-lite"/>
    </source>
</evidence>
<feature type="domain" description="Thiamine-binding protein" evidence="3">
    <location>
        <begin position="486"/>
        <end position="532"/>
    </location>
</feature>
<organism evidence="4 5">
    <name type="scientific">Pseudolysinimonas kribbensis</name>
    <dbReference type="NCBI Taxonomy" id="433641"/>
    <lineage>
        <taxon>Bacteria</taxon>
        <taxon>Bacillati</taxon>
        <taxon>Actinomycetota</taxon>
        <taxon>Actinomycetes</taxon>
        <taxon>Micrococcales</taxon>
        <taxon>Microbacteriaceae</taxon>
        <taxon>Pseudolysinimonas</taxon>
    </lineage>
</organism>
<feature type="transmembrane region" description="Helical" evidence="2">
    <location>
        <begin position="164"/>
        <end position="188"/>
    </location>
</feature>
<evidence type="ECO:0000259" key="3">
    <source>
        <dbReference type="Pfam" id="PF01910"/>
    </source>
</evidence>
<protein>
    <recommendedName>
        <fullName evidence="3">Thiamine-binding protein domain-containing protein</fullName>
    </recommendedName>
</protein>
<dbReference type="Proteomes" id="UP001157034">
    <property type="component" value="Unassembled WGS sequence"/>
</dbReference>
<feature type="region of interest" description="Disordered" evidence="1">
    <location>
        <begin position="415"/>
        <end position="482"/>
    </location>
</feature>
<reference evidence="5" key="1">
    <citation type="journal article" date="2019" name="Int. J. Syst. Evol. Microbiol.">
        <title>The Global Catalogue of Microorganisms (GCM) 10K type strain sequencing project: providing services to taxonomists for standard genome sequencing and annotation.</title>
        <authorList>
            <consortium name="The Broad Institute Genomics Platform"/>
            <consortium name="The Broad Institute Genome Sequencing Center for Infectious Disease"/>
            <person name="Wu L."/>
            <person name="Ma J."/>
        </authorList>
    </citation>
    <scope>NUCLEOTIDE SEQUENCE [LARGE SCALE GENOMIC DNA]</scope>
    <source>
        <strain evidence="5">NBRC 108894</strain>
    </source>
</reference>
<gene>
    <name evidence="4" type="ORF">GCM10025881_05640</name>
</gene>
<proteinExistence type="predicted"/>
<feature type="transmembrane region" description="Helical" evidence="2">
    <location>
        <begin position="276"/>
        <end position="295"/>
    </location>
</feature>
<feature type="transmembrane region" description="Helical" evidence="2">
    <location>
        <begin position="302"/>
        <end position="320"/>
    </location>
</feature>
<keyword evidence="2" id="KW-0472">Membrane</keyword>
<dbReference type="EMBL" id="BSVB01000001">
    <property type="protein sequence ID" value="GMA93740.1"/>
    <property type="molecule type" value="Genomic_DNA"/>
</dbReference>
<feature type="compositionally biased region" description="Basic residues" evidence="1">
    <location>
        <begin position="441"/>
        <end position="468"/>
    </location>
</feature>
<dbReference type="SUPFAM" id="SSF89957">
    <property type="entry name" value="MTH1187/YkoF-like"/>
    <property type="match status" value="1"/>
</dbReference>
<feature type="transmembrane region" description="Helical" evidence="2">
    <location>
        <begin position="12"/>
        <end position="37"/>
    </location>
</feature>
<dbReference type="Pfam" id="PF01910">
    <property type="entry name" value="Thiamine_BP"/>
    <property type="match status" value="1"/>
</dbReference>
<feature type="transmembrane region" description="Helical" evidence="2">
    <location>
        <begin position="351"/>
        <end position="372"/>
    </location>
</feature>
<evidence type="ECO:0000256" key="2">
    <source>
        <dbReference type="SAM" id="Phobius"/>
    </source>
</evidence>
<keyword evidence="5" id="KW-1185">Reference proteome</keyword>
<feature type="transmembrane region" description="Helical" evidence="2">
    <location>
        <begin position="326"/>
        <end position="344"/>
    </location>
</feature>
<dbReference type="InterPro" id="IPR002767">
    <property type="entry name" value="Thiamine_BP"/>
</dbReference>
<accession>A0ABQ6K2F7</accession>
<feature type="transmembrane region" description="Helical" evidence="2">
    <location>
        <begin position="124"/>
        <end position="157"/>
    </location>
</feature>
<feature type="transmembrane region" description="Helical" evidence="2">
    <location>
        <begin position="194"/>
        <end position="222"/>
    </location>
</feature>
<feature type="transmembrane region" description="Helical" evidence="2">
    <location>
        <begin position="94"/>
        <end position="112"/>
    </location>
</feature>
<name>A0ABQ6K2F7_9MICO</name>
<keyword evidence="2" id="KW-0812">Transmembrane</keyword>
<keyword evidence="2" id="KW-1133">Transmembrane helix</keyword>
<dbReference type="Gene3D" id="3.30.70.930">
    <property type="match status" value="1"/>
</dbReference>
<sequence length="538" mass="57401">MRRGAGRRAHRLLTHPVPLWIAFVVVHLVVGAVALGFPNGTGIGDVRAIYPAWIEQGLSRHVWVGIQTSWVYPILALPPMIASNLFGPDRIAPTWLSLVFVVDAVAFAFVTGFGRDRRGALAAWWWLALLLLLGPIALTRIDSFATAAALVGVLLLVRAPRAAGVLLAVGAWIKVWPAALVAAAVVALRRRVDVALGALVLSAVVVAGALLLGGGAHVFSFVTAQSGRGLQIEAGLATPWLWIAAAHPGGPVSVYYDTTILTYQVQGAGVPATAALATPLLVVAVGAVLVLGILIARRGTSAADLLPALTLGFTTALIVANKVGSPQYIGWLAVPIVLGLAVRATGRGMPFTGPALLTLVTAALTQLVYPFFYDDVLRLQPLILAVLTARNLLLLVLFAWALALLVRLLRRPSPRTRMGSGCRTSGRSAHLAKGSPDARRLLRRPLRRPRRRGGRLRARRGGRSRAGRPRVGPAEPHRRDVHDGRGEWDEVFDVVRRATEAVGAYGTRVSLVLKADIRPGRTGELTGKVERLERALES</sequence>
<comment type="caution">
    <text evidence="4">The sequence shown here is derived from an EMBL/GenBank/DDBJ whole genome shotgun (WGS) entry which is preliminary data.</text>
</comment>
<evidence type="ECO:0000313" key="4">
    <source>
        <dbReference type="EMBL" id="GMA93740.1"/>
    </source>
</evidence>
<dbReference type="InterPro" id="IPR029756">
    <property type="entry name" value="MTH1187/YkoF-like"/>
</dbReference>
<feature type="transmembrane region" description="Helical" evidence="2">
    <location>
        <begin position="392"/>
        <end position="409"/>
    </location>
</feature>